<feature type="compositionally biased region" description="Polar residues" evidence="6">
    <location>
        <begin position="343"/>
        <end position="354"/>
    </location>
</feature>
<evidence type="ECO:0000256" key="3">
    <source>
        <dbReference type="ARBA" id="ARBA00038275"/>
    </source>
</evidence>
<evidence type="ECO:0000256" key="4">
    <source>
        <dbReference type="ARBA" id="ARBA00040133"/>
    </source>
</evidence>
<dbReference type="InterPro" id="IPR019734">
    <property type="entry name" value="TPR_rpt"/>
</dbReference>
<dbReference type="Pfam" id="PF13414">
    <property type="entry name" value="TPR_11"/>
    <property type="match status" value="1"/>
</dbReference>
<dbReference type="AlphaFoldDB" id="A0A2R5G9G5"/>
<sequence>MDPTKALQAQVNIRREAQRLQDVRKNAASHTYDQGYKKWESFDVDRALAEVDGQATTTGVSPDQDPKAADAPIQASFPGAKLSSGPVTPASIVPSDLSFPQTTSASSRHGAFPDADPVEAKPRDVTERERGNDYYKKGDFAQAVKFYTRAIGFNPRSAVAYSNRAMALLKLKDFTAADADCCSALELDPTHVKSLTRRATARNALGRHRAAFVDFALVRELEPQNRQAIAELARTRELVRSSARRAPRTRVSVTRVSSQEASSHPLDENNQSVANETQPATTIKSSPRDIVPKPQETLRPTQDKDDSNTGRNDCDDGVTARASTNISSVSNDEALPVKTIGTVSAMSETLNPTRPSEKPESDFDTQSTPASSSTKPPHATTETETNLIAVVEGELEAEAEAGVAPVRISHVVARLPSRAPQSMYEFERVWKELREKPSLRGELLVDLLGASGMRRLFGRAAPEADTLSEMVQGLCAFVSETSEAAEHLAVANAIAEIPSVDMSIMFLTKKERAALADALSQAGLQSSKLARIMS</sequence>
<dbReference type="InterPro" id="IPR025986">
    <property type="entry name" value="RPAP3-like_C"/>
</dbReference>
<dbReference type="SMART" id="SM00028">
    <property type="entry name" value="TPR"/>
    <property type="match status" value="3"/>
</dbReference>
<proteinExistence type="inferred from homology"/>
<name>A0A2R5G9G5_9STRA</name>
<evidence type="ECO:0000313" key="9">
    <source>
        <dbReference type="Proteomes" id="UP000241890"/>
    </source>
</evidence>
<feature type="region of interest" description="Disordered" evidence="6">
    <location>
        <begin position="343"/>
        <end position="383"/>
    </location>
</feature>
<gene>
    <name evidence="8" type="ORF">FCC1311_031822</name>
</gene>
<feature type="region of interest" description="Disordered" evidence="6">
    <location>
        <begin position="238"/>
        <end position="330"/>
    </location>
</feature>
<evidence type="ECO:0000256" key="5">
    <source>
        <dbReference type="PROSITE-ProRule" id="PRU00339"/>
    </source>
</evidence>
<dbReference type="Pfam" id="PF13877">
    <property type="entry name" value="RPAP3_C"/>
    <property type="match status" value="1"/>
</dbReference>
<feature type="compositionally biased region" description="Polar residues" evidence="6">
    <location>
        <begin position="364"/>
        <end position="383"/>
    </location>
</feature>
<evidence type="ECO:0000259" key="7">
    <source>
        <dbReference type="Pfam" id="PF13877"/>
    </source>
</evidence>
<dbReference type="GO" id="GO:0101031">
    <property type="term" value="C:protein folding chaperone complex"/>
    <property type="evidence" value="ECO:0007669"/>
    <property type="project" value="TreeGrafter"/>
</dbReference>
<dbReference type="Proteomes" id="UP000241890">
    <property type="component" value="Unassembled WGS sequence"/>
</dbReference>
<feature type="compositionally biased region" description="Polar residues" evidence="6">
    <location>
        <begin position="321"/>
        <end position="330"/>
    </location>
</feature>
<dbReference type="PANTHER" id="PTHR46423:SF1">
    <property type="entry name" value="RNA POLYMERASE II-ASSOCIATED PROTEIN 3"/>
    <property type="match status" value="1"/>
</dbReference>
<dbReference type="Gene3D" id="1.25.40.10">
    <property type="entry name" value="Tetratricopeptide repeat domain"/>
    <property type="match status" value="1"/>
</dbReference>
<dbReference type="InParanoid" id="A0A2R5G9G5"/>
<keyword evidence="9" id="KW-1185">Reference proteome</keyword>
<comment type="similarity">
    <text evidence="3">Belongs to the RPAP3 family.</text>
</comment>
<dbReference type="OrthoDB" id="2423701at2759"/>
<keyword evidence="2 5" id="KW-0802">TPR repeat</keyword>
<keyword evidence="1" id="KW-0677">Repeat</keyword>
<feature type="compositionally biased region" description="Polar residues" evidence="6">
    <location>
        <begin position="251"/>
        <end position="285"/>
    </location>
</feature>
<feature type="compositionally biased region" description="Basic and acidic residues" evidence="6">
    <location>
        <begin position="118"/>
        <end position="131"/>
    </location>
</feature>
<protein>
    <recommendedName>
        <fullName evidence="4">RNA polymerase II-associated protein 3</fullName>
    </recommendedName>
</protein>
<evidence type="ECO:0000256" key="2">
    <source>
        <dbReference type="ARBA" id="ARBA00022803"/>
    </source>
</evidence>
<comment type="caution">
    <text evidence="8">The sequence shown here is derived from an EMBL/GenBank/DDBJ whole genome shotgun (WGS) entry which is preliminary data.</text>
</comment>
<feature type="repeat" description="TPR" evidence="5">
    <location>
        <begin position="124"/>
        <end position="157"/>
    </location>
</feature>
<dbReference type="InterPro" id="IPR011990">
    <property type="entry name" value="TPR-like_helical_dom_sf"/>
</dbReference>
<evidence type="ECO:0000256" key="1">
    <source>
        <dbReference type="ARBA" id="ARBA00022737"/>
    </source>
</evidence>
<feature type="region of interest" description="Disordered" evidence="6">
    <location>
        <begin position="97"/>
        <end position="131"/>
    </location>
</feature>
<dbReference type="SUPFAM" id="SSF48452">
    <property type="entry name" value="TPR-like"/>
    <property type="match status" value="1"/>
</dbReference>
<dbReference type="GO" id="GO:0016853">
    <property type="term" value="F:isomerase activity"/>
    <property type="evidence" value="ECO:0007669"/>
    <property type="project" value="UniProtKB-KW"/>
</dbReference>
<feature type="compositionally biased region" description="Basic and acidic residues" evidence="6">
    <location>
        <begin position="301"/>
        <end position="314"/>
    </location>
</feature>
<dbReference type="InterPro" id="IPR051966">
    <property type="entry name" value="RPAP3"/>
</dbReference>
<accession>A0A2R5G9G5</accession>
<dbReference type="PANTHER" id="PTHR46423">
    <property type="entry name" value="RNA POLYMERASE II-ASSOCIATED PROTEIN 3"/>
    <property type="match status" value="1"/>
</dbReference>
<reference evidence="8 9" key="1">
    <citation type="submission" date="2017-12" db="EMBL/GenBank/DDBJ databases">
        <title>Sequencing, de novo assembly and annotation of complete genome of a new Thraustochytrid species, strain FCC1311.</title>
        <authorList>
            <person name="Sedici K."/>
            <person name="Godart F."/>
            <person name="Aiese Cigliano R."/>
            <person name="Sanseverino W."/>
            <person name="Barakat M."/>
            <person name="Ortet P."/>
            <person name="Marechal E."/>
            <person name="Cagnac O."/>
            <person name="Amato A."/>
        </authorList>
    </citation>
    <scope>NUCLEOTIDE SEQUENCE [LARGE SCALE GENOMIC DNA]</scope>
</reference>
<dbReference type="PROSITE" id="PS50005">
    <property type="entry name" value="TPR"/>
    <property type="match status" value="1"/>
</dbReference>
<organism evidence="8 9">
    <name type="scientific">Hondaea fermentalgiana</name>
    <dbReference type="NCBI Taxonomy" id="2315210"/>
    <lineage>
        <taxon>Eukaryota</taxon>
        <taxon>Sar</taxon>
        <taxon>Stramenopiles</taxon>
        <taxon>Bigyra</taxon>
        <taxon>Labyrinthulomycetes</taxon>
        <taxon>Thraustochytrida</taxon>
        <taxon>Thraustochytriidae</taxon>
        <taxon>Hondaea</taxon>
    </lineage>
</organism>
<feature type="compositionally biased region" description="Polar residues" evidence="6">
    <location>
        <begin position="98"/>
        <end position="107"/>
    </location>
</feature>
<keyword evidence="8" id="KW-0413">Isomerase</keyword>
<evidence type="ECO:0000313" key="8">
    <source>
        <dbReference type="EMBL" id="GBG26959.1"/>
    </source>
</evidence>
<feature type="domain" description="RNA-polymerase II-associated protein 3-like C-terminal" evidence="7">
    <location>
        <begin position="419"/>
        <end position="512"/>
    </location>
</feature>
<evidence type="ECO:0000256" key="6">
    <source>
        <dbReference type="SAM" id="MobiDB-lite"/>
    </source>
</evidence>
<dbReference type="EMBL" id="BEYU01000026">
    <property type="protein sequence ID" value="GBG26959.1"/>
    <property type="molecule type" value="Genomic_DNA"/>
</dbReference>